<protein>
    <submittedName>
        <fullName evidence="2">Uncharacterized protein</fullName>
    </submittedName>
</protein>
<feature type="region of interest" description="Disordered" evidence="1">
    <location>
        <begin position="35"/>
        <end position="62"/>
    </location>
</feature>
<dbReference type="AlphaFoldDB" id="A0A0X3BQK2"/>
<gene>
    <name evidence="2" type="ORF">MMAB1_2562</name>
</gene>
<reference evidence="2 3" key="1">
    <citation type="submission" date="2016-01" db="EMBL/GenBank/DDBJ databases">
        <authorList>
            <person name="Manzoor S."/>
        </authorList>
    </citation>
    <scope>NUCLEOTIDE SEQUENCE [LARGE SCALE GENOMIC DNA]</scope>
    <source>
        <strain evidence="2">Methanoculleus sp MAB1</strain>
    </source>
</reference>
<accession>A0A0X3BQK2</accession>
<dbReference type="KEGG" id="mema:MMAB1_2562"/>
<dbReference type="EMBL" id="LT158599">
    <property type="protein sequence ID" value="CVK33775.1"/>
    <property type="molecule type" value="Genomic_DNA"/>
</dbReference>
<proteinExistence type="predicted"/>
<evidence type="ECO:0000313" key="2">
    <source>
        <dbReference type="EMBL" id="CVK33775.1"/>
    </source>
</evidence>
<sequence>MAQVEDLRSRRLERAGIERMPTIIGEAATILRWRTPAGTAPGGEKRYPDGGGNRSMIRHAYG</sequence>
<organism evidence="2 3">
    <name type="scientific">Methanoculleus bourgensis</name>
    <dbReference type="NCBI Taxonomy" id="83986"/>
    <lineage>
        <taxon>Archaea</taxon>
        <taxon>Methanobacteriati</taxon>
        <taxon>Methanobacteriota</taxon>
        <taxon>Stenosarchaea group</taxon>
        <taxon>Methanomicrobia</taxon>
        <taxon>Methanomicrobiales</taxon>
        <taxon>Methanomicrobiaceae</taxon>
        <taxon>Methanoculleus</taxon>
    </lineage>
</organism>
<evidence type="ECO:0000313" key="3">
    <source>
        <dbReference type="Proteomes" id="UP000069850"/>
    </source>
</evidence>
<dbReference type="Proteomes" id="UP000069850">
    <property type="component" value="Chromosome 1"/>
</dbReference>
<name>A0A0X3BQK2_9EURY</name>
<evidence type="ECO:0000256" key="1">
    <source>
        <dbReference type="SAM" id="MobiDB-lite"/>
    </source>
</evidence>